<dbReference type="Proteomes" id="UP000010816">
    <property type="component" value="Chromosome"/>
</dbReference>
<dbReference type="FunFam" id="3.50.7.10:FF:000001">
    <property type="entry name" value="60 kDa chaperonin"/>
    <property type="match status" value="1"/>
</dbReference>
<keyword evidence="4 7" id="KW-0067">ATP-binding</keyword>
<sequence length="547" mass="57601">MTAKEVRFGDDARGRMIHGVNILANAVKVTLGPKGRNVVLEKSFGAPTVTKDGVSVAKEIELADKFENMGAQMVKEVASKTSDVAGDGTTTATVLAQAMVREGLKAVAAGMNPMDLKRGMDKAVTAAVEELKGMSKPCTESKAIAQVGAISANSDESIGDIIAQAMEKVGKEGVITVEEGTSLENELDVVEGMQFDRGYLSPYFINNQQSQSAELEDPYILLHDKKISNIRDLLPILEAVAKSSRPLLIVAEDIEGEALATLVVNTIRGIIKVCAVKAPGFGDRRKAMLQDIAILTGATVIAEEVGLSLEKATLNELGSAKKVQVSKDETTVIDGAGTEADIKSRCEQIRSQVEETTSDYDREKLQERLAKLAGGVAVIRVGAATEVEMKEKKARVEDALHATRAAVEEGIVPGGGVAMVRALAGLKDLTGANHDQDVGIAIARRAMEEPLRQIVANAGEEGSVVLQKVLEGEGNYGYNAATGDYGDMVAMGILDPTKVSRSALQNAASVAGLMVTTECMVAEEPKKDEAPAMPGGMGGMGGMDGMM</sequence>
<dbReference type="CDD" id="cd03344">
    <property type="entry name" value="GroEL"/>
    <property type="match status" value="1"/>
</dbReference>
<dbReference type="Gene3D" id="3.30.260.10">
    <property type="entry name" value="TCP-1-like chaperonin intermediate domain"/>
    <property type="match status" value="1"/>
</dbReference>
<evidence type="ECO:0000256" key="2">
    <source>
        <dbReference type="ARBA" id="ARBA00022490"/>
    </source>
</evidence>
<dbReference type="EC" id="5.6.1.7" evidence="7"/>
<dbReference type="KEGG" id="tmb:Thimo_0175"/>
<dbReference type="InterPro" id="IPR001844">
    <property type="entry name" value="Cpn60/GroEL"/>
</dbReference>
<feature type="binding site" evidence="7">
    <location>
        <begin position="30"/>
        <end position="33"/>
    </location>
    <ligand>
        <name>ATP</name>
        <dbReference type="ChEBI" id="CHEBI:30616"/>
    </ligand>
</feature>
<name>L0GQN5_9GAMM</name>
<dbReference type="GO" id="GO:0042026">
    <property type="term" value="P:protein refolding"/>
    <property type="evidence" value="ECO:0007669"/>
    <property type="project" value="UniProtKB-UniRule"/>
</dbReference>
<dbReference type="PROSITE" id="PS00296">
    <property type="entry name" value="CHAPERONINS_CPN60"/>
    <property type="match status" value="1"/>
</dbReference>
<dbReference type="InterPro" id="IPR018370">
    <property type="entry name" value="Chaperonin_Cpn60_CS"/>
</dbReference>
<keyword evidence="3 7" id="KW-0547">Nucleotide-binding</keyword>
<dbReference type="FunFam" id="1.10.560.10:FF:000001">
    <property type="entry name" value="60 kDa chaperonin"/>
    <property type="match status" value="1"/>
</dbReference>
<evidence type="ECO:0000256" key="6">
    <source>
        <dbReference type="ARBA" id="ARBA00023235"/>
    </source>
</evidence>
<dbReference type="Pfam" id="PF00118">
    <property type="entry name" value="Cpn60_TCP1"/>
    <property type="match status" value="1"/>
</dbReference>
<dbReference type="PRINTS" id="PR00298">
    <property type="entry name" value="CHAPERONIN60"/>
</dbReference>
<feature type="binding site" evidence="7">
    <location>
        <begin position="87"/>
        <end position="91"/>
    </location>
    <ligand>
        <name>ATP</name>
        <dbReference type="ChEBI" id="CHEBI:30616"/>
    </ligand>
</feature>
<dbReference type="EMBL" id="CP003051">
    <property type="protein sequence ID" value="AGA89048.1"/>
    <property type="molecule type" value="Genomic_DNA"/>
</dbReference>
<keyword evidence="6 7" id="KW-0413">Isomerase</keyword>
<dbReference type="AlphaFoldDB" id="L0GQN5"/>
<dbReference type="RefSeq" id="WP_015279198.1">
    <property type="nucleotide sequence ID" value="NC_019940.1"/>
</dbReference>
<evidence type="ECO:0000313" key="10">
    <source>
        <dbReference type="EMBL" id="AGA89048.1"/>
    </source>
</evidence>
<comment type="subcellular location">
    <subcellularLocation>
        <location evidence="7">Cytoplasm</location>
    </subcellularLocation>
</comment>
<dbReference type="InterPro" id="IPR027410">
    <property type="entry name" value="TCP-1-like_intermed_sf"/>
</dbReference>
<dbReference type="eggNOG" id="COG0459">
    <property type="taxonomic scope" value="Bacteria"/>
</dbReference>
<keyword evidence="2 7" id="KW-0963">Cytoplasm</keyword>
<evidence type="ECO:0000256" key="8">
    <source>
        <dbReference type="RuleBase" id="RU000418"/>
    </source>
</evidence>
<feature type="binding site" evidence="7">
    <location>
        <position position="495"/>
    </location>
    <ligand>
        <name>ATP</name>
        <dbReference type="ChEBI" id="CHEBI:30616"/>
    </ligand>
</feature>
<dbReference type="NCBIfam" id="NF009489">
    <property type="entry name" value="PRK12851.1"/>
    <property type="match status" value="1"/>
</dbReference>
<dbReference type="SUPFAM" id="SSF48592">
    <property type="entry name" value="GroEL equatorial domain-like"/>
    <property type="match status" value="1"/>
</dbReference>
<feature type="binding site" evidence="7">
    <location>
        <begin position="479"/>
        <end position="481"/>
    </location>
    <ligand>
        <name>ATP</name>
        <dbReference type="ChEBI" id="CHEBI:30616"/>
    </ligand>
</feature>
<dbReference type="NCBIfam" id="NF000592">
    <property type="entry name" value="PRK00013.1"/>
    <property type="match status" value="1"/>
</dbReference>
<dbReference type="NCBIfam" id="TIGR02348">
    <property type="entry name" value="GroEL"/>
    <property type="match status" value="1"/>
</dbReference>
<evidence type="ECO:0000256" key="9">
    <source>
        <dbReference type="RuleBase" id="RU000419"/>
    </source>
</evidence>
<dbReference type="GO" id="GO:0051082">
    <property type="term" value="F:unfolded protein binding"/>
    <property type="evidence" value="ECO:0007669"/>
    <property type="project" value="UniProtKB-UniRule"/>
</dbReference>
<accession>L0GQN5</accession>
<comment type="function">
    <text evidence="7 9">Together with its co-chaperonin GroES, plays an essential role in assisting protein folding. The GroEL-GroES system forms a nano-cage that allows encapsulation of the non-native substrate proteins and provides a physical environment optimized to promote and accelerate protein folding.</text>
</comment>
<organism evidence="10 11">
    <name type="scientific">Thioflavicoccus mobilis 8321</name>
    <dbReference type="NCBI Taxonomy" id="765912"/>
    <lineage>
        <taxon>Bacteria</taxon>
        <taxon>Pseudomonadati</taxon>
        <taxon>Pseudomonadota</taxon>
        <taxon>Gammaproteobacteria</taxon>
        <taxon>Chromatiales</taxon>
        <taxon>Chromatiaceae</taxon>
        <taxon>Thioflavicoccus</taxon>
    </lineage>
</organism>
<dbReference type="PATRIC" id="fig|765912.4.peg.179"/>
<dbReference type="NCBIfam" id="NF009488">
    <property type="entry name" value="PRK12850.1"/>
    <property type="match status" value="1"/>
</dbReference>
<feature type="binding site" evidence="7">
    <location>
        <position position="51"/>
    </location>
    <ligand>
        <name>ATP</name>
        <dbReference type="ChEBI" id="CHEBI:30616"/>
    </ligand>
</feature>
<dbReference type="NCBIfam" id="NF009487">
    <property type="entry name" value="PRK12849.1"/>
    <property type="match status" value="1"/>
</dbReference>
<dbReference type="GO" id="GO:0005737">
    <property type="term" value="C:cytoplasm"/>
    <property type="evidence" value="ECO:0007669"/>
    <property type="project" value="UniProtKB-SubCell"/>
</dbReference>
<dbReference type="HOGENOM" id="CLU_016503_3_0_6"/>
<dbReference type="SUPFAM" id="SSF54849">
    <property type="entry name" value="GroEL-intermediate domain like"/>
    <property type="match status" value="1"/>
</dbReference>
<gene>
    <name evidence="7" type="primary">groEL</name>
    <name evidence="7" type="synonym">groL</name>
    <name evidence="10" type="ORF">Thimo_0175</name>
</gene>
<dbReference type="STRING" id="765912.Thimo_0175"/>
<evidence type="ECO:0000256" key="5">
    <source>
        <dbReference type="ARBA" id="ARBA00023186"/>
    </source>
</evidence>
<dbReference type="GO" id="GO:0005524">
    <property type="term" value="F:ATP binding"/>
    <property type="evidence" value="ECO:0007669"/>
    <property type="project" value="UniProtKB-UniRule"/>
</dbReference>
<protein>
    <recommendedName>
        <fullName evidence="7">Chaperonin GroEL</fullName>
        <ecNumber evidence="7">5.6.1.7</ecNumber>
    </recommendedName>
    <alternativeName>
        <fullName evidence="7">60 kDa chaperonin</fullName>
    </alternativeName>
    <alternativeName>
        <fullName evidence="7">Chaperonin-60</fullName>
        <shortName evidence="7">Cpn60</shortName>
    </alternativeName>
</protein>
<keyword evidence="11" id="KW-1185">Reference proteome</keyword>
<dbReference type="InterPro" id="IPR027413">
    <property type="entry name" value="GROEL-like_equatorial_sf"/>
</dbReference>
<feature type="binding site" evidence="7">
    <location>
        <position position="415"/>
    </location>
    <ligand>
        <name>ATP</name>
        <dbReference type="ChEBI" id="CHEBI:30616"/>
    </ligand>
</feature>
<comment type="similarity">
    <text evidence="1 7 8">Belongs to the chaperonin (HSP60) family.</text>
</comment>
<reference evidence="10 11" key="1">
    <citation type="submission" date="2011-09" db="EMBL/GenBank/DDBJ databases">
        <title>Complete sequence of chromosome of Thioflavicoccus mobilis 8321.</title>
        <authorList>
            <consortium name="US DOE Joint Genome Institute"/>
            <person name="Lucas S."/>
            <person name="Han J."/>
            <person name="Lapidus A."/>
            <person name="Cheng J.-F."/>
            <person name="Goodwin L."/>
            <person name="Pitluck S."/>
            <person name="Peters L."/>
            <person name="Ovchinnikova G."/>
            <person name="Lu M."/>
            <person name="Detter J.C."/>
            <person name="Han C."/>
            <person name="Tapia R."/>
            <person name="Land M."/>
            <person name="Hauser L."/>
            <person name="Kyrpides N."/>
            <person name="Ivanova N."/>
            <person name="Pagani I."/>
            <person name="Vogl K."/>
            <person name="Liu Z."/>
            <person name="Imhoff J."/>
            <person name="Thiel V."/>
            <person name="Frigaard N.-U."/>
            <person name="Bryant D."/>
            <person name="Woyke T."/>
        </authorList>
    </citation>
    <scope>NUCLEOTIDE SEQUENCE [LARGE SCALE GENOMIC DNA]</scope>
    <source>
        <strain evidence="10 11">8321</strain>
    </source>
</reference>
<dbReference type="SUPFAM" id="SSF52029">
    <property type="entry name" value="GroEL apical domain-like"/>
    <property type="match status" value="1"/>
</dbReference>
<evidence type="ECO:0000256" key="1">
    <source>
        <dbReference type="ARBA" id="ARBA00006607"/>
    </source>
</evidence>
<evidence type="ECO:0000256" key="4">
    <source>
        <dbReference type="ARBA" id="ARBA00022840"/>
    </source>
</evidence>
<dbReference type="Gene3D" id="1.10.560.10">
    <property type="entry name" value="GroEL-like equatorial domain"/>
    <property type="match status" value="1"/>
</dbReference>
<evidence type="ECO:0000256" key="7">
    <source>
        <dbReference type="HAMAP-Rule" id="MF_00600"/>
    </source>
</evidence>
<dbReference type="OrthoDB" id="9766614at2"/>
<dbReference type="PANTHER" id="PTHR45633">
    <property type="entry name" value="60 KDA HEAT SHOCK PROTEIN, MITOCHONDRIAL"/>
    <property type="match status" value="1"/>
</dbReference>
<evidence type="ECO:0000256" key="3">
    <source>
        <dbReference type="ARBA" id="ARBA00022741"/>
    </source>
</evidence>
<keyword evidence="5 7" id="KW-0143">Chaperone</keyword>
<dbReference type="InterPro" id="IPR002423">
    <property type="entry name" value="Cpn60/GroEL/TCP-1"/>
</dbReference>
<dbReference type="Gene3D" id="3.50.7.10">
    <property type="entry name" value="GroEL"/>
    <property type="match status" value="1"/>
</dbReference>
<dbReference type="HAMAP" id="MF_00600">
    <property type="entry name" value="CH60"/>
    <property type="match status" value="1"/>
</dbReference>
<dbReference type="GO" id="GO:0016853">
    <property type="term" value="F:isomerase activity"/>
    <property type="evidence" value="ECO:0007669"/>
    <property type="project" value="UniProtKB-KW"/>
</dbReference>
<dbReference type="InterPro" id="IPR027409">
    <property type="entry name" value="GroEL-like_apical_dom_sf"/>
</dbReference>
<evidence type="ECO:0000313" key="11">
    <source>
        <dbReference type="Proteomes" id="UP000010816"/>
    </source>
</evidence>
<dbReference type="GO" id="GO:0140662">
    <property type="term" value="F:ATP-dependent protein folding chaperone"/>
    <property type="evidence" value="ECO:0007669"/>
    <property type="project" value="InterPro"/>
</dbReference>
<comment type="subunit">
    <text evidence="7 9">Forms a cylinder of 14 subunits composed of two heptameric rings stacked back-to-back. Interacts with the co-chaperonin GroES.</text>
</comment>
<proteinExistence type="inferred from homology"/>